<dbReference type="PROSITE" id="PS50102">
    <property type="entry name" value="RRM"/>
    <property type="match status" value="1"/>
</dbReference>
<dbReference type="GO" id="GO:0004842">
    <property type="term" value="F:ubiquitin-protein transferase activity"/>
    <property type="evidence" value="ECO:0007669"/>
    <property type="project" value="InterPro"/>
</dbReference>
<feature type="domain" description="RING-type" evidence="4">
    <location>
        <begin position="9"/>
        <end position="57"/>
    </location>
</feature>
<dbReference type="SUPFAM" id="SSF57850">
    <property type="entry name" value="RING/U-box"/>
    <property type="match status" value="1"/>
</dbReference>
<feature type="compositionally biased region" description="Polar residues" evidence="3">
    <location>
        <begin position="475"/>
        <end position="495"/>
    </location>
</feature>
<dbReference type="GO" id="GO:0016567">
    <property type="term" value="P:protein ubiquitination"/>
    <property type="evidence" value="ECO:0007669"/>
    <property type="project" value="TreeGrafter"/>
</dbReference>
<evidence type="ECO:0000256" key="3">
    <source>
        <dbReference type="SAM" id="MobiDB-lite"/>
    </source>
</evidence>
<keyword evidence="2" id="KW-0694">RNA-binding</keyword>
<dbReference type="Gene3D" id="3.30.70.330">
    <property type="match status" value="1"/>
</dbReference>
<dbReference type="InterPro" id="IPR001841">
    <property type="entry name" value="Znf_RING"/>
</dbReference>
<dbReference type="PANTHER" id="PTHR12603:SF22">
    <property type="entry name" value="TRANSCRIPTION FACTOR C2H2 FAMILY-RELATED"/>
    <property type="match status" value="1"/>
</dbReference>
<keyword evidence="1" id="KW-0862">Zinc</keyword>
<dbReference type="InterPro" id="IPR000504">
    <property type="entry name" value="RRM_dom"/>
</dbReference>
<dbReference type="InterPro" id="IPR039780">
    <property type="entry name" value="Mot2"/>
</dbReference>
<dbReference type="EMBL" id="GHES01026726">
    <property type="protein sequence ID" value="MPA57285.1"/>
    <property type="molecule type" value="Transcribed_RNA"/>
</dbReference>
<keyword evidence="1" id="KW-0479">Metal-binding</keyword>
<reference evidence="6" key="1">
    <citation type="submission" date="2019-08" db="EMBL/GenBank/DDBJ databases">
        <title>Reference gene set and small RNA set construction with multiple tissues from Davidia involucrata Baill.</title>
        <authorList>
            <person name="Yang H."/>
            <person name="Zhou C."/>
            <person name="Li G."/>
            <person name="Wang J."/>
            <person name="Gao P."/>
            <person name="Wang M."/>
            <person name="Wang R."/>
            <person name="Zhao Y."/>
        </authorList>
    </citation>
    <scope>NUCLEOTIDE SEQUENCE</scope>
    <source>
        <tissue evidence="6">Mixed with DoveR01_LX</tissue>
    </source>
</reference>
<evidence type="ECO:0000313" key="6">
    <source>
        <dbReference type="EMBL" id="MPA57285.1"/>
    </source>
</evidence>
<sequence>MNDKGEKTCPLCTEEMDLTDQQLKPCKCGYEICVWCWHHIMDMAEKDGTEGRCPACRTPYNKERVVEMAANCERLVAELNVERKQKVQKAKPKASEGRKHLSSIRVIQRNLVCIMGLPLSLADEELLKRREYFGQYGKVLKVSISRTSNGVIQHSSNNSFSVYITYSKPEEAVRCIQSVHDYILEGRSLRACFGTTKYCHSWLKNVPCNNPHCLYLHDLGSQEDSFTKDEIVSAFTRSRVQQISSSTNNMQRGSGNVLPPPADEYSNVIMSSATKPVVKKSTGCEVRGSIIDDNKGESSASTAASRVTHVSTSWPSVANLSGLNGPAKLKPDTSNGPLVFLSEEVSTRKSECDAGNRSMMAEESWEVHCDGNLNPSESNMQYTDENCRTAVSIPDATPTIMSSSNHSPCLPASKDGDGNNAAPSNITSSVEFTEQSCSSGPDKDGNLDEGGELQSFCSKLSLIHVRSGPEEEHSTSVLPNSCSSMKSPGNQCSQLDNRRQQSEPITSPALMEATATVNAASDPKEDDSLAFDEQGLKGYESICHPPSSFSPTLQQILNKSSCHSWQPDDVCNRSNINAGPRNATVKPDYAAVPFTSGNSVLSNGRNGNKSNSFTRVDGVIECSDLFSDVGKGTYLGRFDNDVASADNHSASDMGESHIISNILSMDLDAWDEPLTSSHSLAKLMSETDRQHGSHKIPSSGKVQNSNQSRFSFARQDDLPNQIPDLEHFQSKIRHVPSKYAFPQEFMKDKDPSMDKCQNFLSSSSYAESDNISSSRPLSSSNMMAVSRARFSTPPGFAVSSRAPPPGFSHYRVDLAADSSSANHLLQTTSLSAGQIQLPSTGNAGSPVDVELIDPAILEVGKGIPMTGMNSTGLDMWQASSPQLSPFEHEARFQLLMQQPISAHQNLRLINHLGNRFSSQNDAYSIPPMLLDQLQGNNPSRLMQLPGQRLRNTQSDGLWGGWNEVKSVNSLGVSELLTNERLGFNKFIPGYEDLKCRMPDYGSLYNREFGI</sequence>
<dbReference type="InterPro" id="IPR013083">
    <property type="entry name" value="Znf_RING/FYVE/PHD"/>
</dbReference>
<evidence type="ECO:0008006" key="7">
    <source>
        <dbReference type="Google" id="ProtNLM"/>
    </source>
</evidence>
<dbReference type="InterPro" id="IPR012677">
    <property type="entry name" value="Nucleotide-bd_a/b_plait_sf"/>
</dbReference>
<feature type="compositionally biased region" description="Polar residues" evidence="3">
    <location>
        <begin position="421"/>
        <end position="439"/>
    </location>
</feature>
<protein>
    <recommendedName>
        <fullName evidence="7">CCR4-NOT transcription complex subunit 4</fullName>
    </recommendedName>
</protein>
<dbReference type="GO" id="GO:0030014">
    <property type="term" value="C:CCR4-NOT complex"/>
    <property type="evidence" value="ECO:0007669"/>
    <property type="project" value="InterPro"/>
</dbReference>
<dbReference type="GO" id="GO:0008270">
    <property type="term" value="F:zinc ion binding"/>
    <property type="evidence" value="ECO:0007669"/>
    <property type="project" value="UniProtKB-KW"/>
</dbReference>
<feature type="domain" description="RRM" evidence="5">
    <location>
        <begin position="110"/>
        <end position="196"/>
    </location>
</feature>
<dbReference type="InterPro" id="IPR039515">
    <property type="entry name" value="NOT4_mRING-HC-C4C4"/>
</dbReference>
<evidence type="ECO:0000256" key="1">
    <source>
        <dbReference type="PROSITE-ProRule" id="PRU00175"/>
    </source>
</evidence>
<evidence type="ECO:0000259" key="5">
    <source>
        <dbReference type="PROSITE" id="PS50102"/>
    </source>
</evidence>
<name>A0A5B7AMI5_DAVIN</name>
<feature type="region of interest" description="Disordered" evidence="3">
    <location>
        <begin position="685"/>
        <end position="705"/>
    </location>
</feature>
<evidence type="ECO:0000256" key="2">
    <source>
        <dbReference type="PROSITE-ProRule" id="PRU00176"/>
    </source>
</evidence>
<feature type="region of interest" description="Disordered" evidence="3">
    <location>
        <begin position="398"/>
        <end position="451"/>
    </location>
</feature>
<dbReference type="SUPFAM" id="SSF54928">
    <property type="entry name" value="RNA-binding domain, RBD"/>
    <property type="match status" value="1"/>
</dbReference>
<proteinExistence type="predicted"/>
<dbReference type="SMART" id="SM00361">
    <property type="entry name" value="RRM_1"/>
    <property type="match status" value="1"/>
</dbReference>
<gene>
    <name evidence="6" type="ORF">Din_026726</name>
</gene>
<evidence type="ECO:0000259" key="4">
    <source>
        <dbReference type="PROSITE" id="PS50089"/>
    </source>
</evidence>
<dbReference type="CDD" id="cd16618">
    <property type="entry name" value="mRING-HC-C4C4_CNOT4"/>
    <property type="match status" value="1"/>
</dbReference>
<keyword evidence="1" id="KW-0863">Zinc-finger</keyword>
<dbReference type="FunFam" id="3.30.70.330:FF:000161">
    <property type="entry name" value="RNA binding (RRM/RBD/RNP motifs) family protein"/>
    <property type="match status" value="1"/>
</dbReference>
<dbReference type="InterPro" id="IPR035979">
    <property type="entry name" value="RBD_domain_sf"/>
</dbReference>
<dbReference type="Pfam" id="PF14570">
    <property type="entry name" value="zf-RING_4"/>
    <property type="match status" value="1"/>
</dbReference>
<dbReference type="GO" id="GO:0003723">
    <property type="term" value="F:RNA binding"/>
    <property type="evidence" value="ECO:0007669"/>
    <property type="project" value="UniProtKB-UniRule"/>
</dbReference>
<dbReference type="AlphaFoldDB" id="A0A5B7AMI5"/>
<dbReference type="Gene3D" id="3.30.40.10">
    <property type="entry name" value="Zinc/RING finger domain, C3HC4 (zinc finger)"/>
    <property type="match status" value="1"/>
</dbReference>
<organism evidence="6">
    <name type="scientific">Davidia involucrata</name>
    <name type="common">Dove tree</name>
    <dbReference type="NCBI Taxonomy" id="16924"/>
    <lineage>
        <taxon>Eukaryota</taxon>
        <taxon>Viridiplantae</taxon>
        <taxon>Streptophyta</taxon>
        <taxon>Embryophyta</taxon>
        <taxon>Tracheophyta</taxon>
        <taxon>Spermatophyta</taxon>
        <taxon>Magnoliopsida</taxon>
        <taxon>eudicotyledons</taxon>
        <taxon>Gunneridae</taxon>
        <taxon>Pentapetalae</taxon>
        <taxon>asterids</taxon>
        <taxon>Cornales</taxon>
        <taxon>Nyssaceae</taxon>
        <taxon>Davidia</taxon>
    </lineage>
</organism>
<dbReference type="CDD" id="cd12438">
    <property type="entry name" value="RRM_CNOT4"/>
    <property type="match status" value="1"/>
</dbReference>
<dbReference type="InterPro" id="IPR034261">
    <property type="entry name" value="CNOT4_RRM"/>
</dbReference>
<dbReference type="PANTHER" id="PTHR12603">
    <property type="entry name" value="CCR4-NOT TRANSCRIPTION COMPLEX RELATED"/>
    <property type="match status" value="1"/>
</dbReference>
<dbReference type="InterPro" id="IPR003954">
    <property type="entry name" value="RRM_euk-type"/>
</dbReference>
<feature type="region of interest" description="Disordered" evidence="3">
    <location>
        <begin position="468"/>
        <end position="507"/>
    </location>
</feature>
<accession>A0A5B7AMI5</accession>
<dbReference type="PROSITE" id="PS50089">
    <property type="entry name" value="ZF_RING_2"/>
    <property type="match status" value="1"/>
</dbReference>